<feature type="region of interest" description="Disordered" evidence="1">
    <location>
        <begin position="64"/>
        <end position="93"/>
    </location>
</feature>
<comment type="caution">
    <text evidence="2">The sequence shown here is derived from an EMBL/GenBank/DDBJ whole genome shotgun (WGS) entry which is preliminary data.</text>
</comment>
<sequence>MPAPQDAAPWIVSFCRTDDITPFGQGEQRRTAIRPEKSDMAPLLVPDLARHRAHCPDPIWGGRGKSVTIKKEGRPSGTLQDVSADGISAGDLHSGDGVQPAGALAPPLHRIARYALCLEWSDESFGKGSEEVSELAWKPSLPAVFFLRFTSYSTAGATLLDAGYRDLRFPACERTIQALAPMNLEQKMRTKIRETPLRLSGKEP</sequence>
<dbReference type="AlphaFoldDB" id="A0A8H3YH38"/>
<evidence type="ECO:0000313" key="3">
    <source>
        <dbReference type="Proteomes" id="UP000620104"/>
    </source>
</evidence>
<evidence type="ECO:0000313" key="2">
    <source>
        <dbReference type="EMBL" id="GHJ89545.1"/>
    </source>
</evidence>
<dbReference type="Proteomes" id="UP000620104">
    <property type="component" value="Unassembled WGS sequence"/>
</dbReference>
<name>A0A8H3YH38_9TREE</name>
<evidence type="ECO:0000256" key="1">
    <source>
        <dbReference type="SAM" id="MobiDB-lite"/>
    </source>
</evidence>
<keyword evidence="3" id="KW-1185">Reference proteome</keyword>
<dbReference type="EMBL" id="BLZA01000046">
    <property type="protein sequence ID" value="GHJ89545.1"/>
    <property type="molecule type" value="Genomic_DNA"/>
</dbReference>
<accession>A0A8H3YH38</accession>
<gene>
    <name evidence="2" type="ORF">NliqN6_5947</name>
</gene>
<proteinExistence type="predicted"/>
<organism evidence="2 3">
    <name type="scientific">Naganishia liquefaciens</name>
    <dbReference type="NCBI Taxonomy" id="104408"/>
    <lineage>
        <taxon>Eukaryota</taxon>
        <taxon>Fungi</taxon>
        <taxon>Dikarya</taxon>
        <taxon>Basidiomycota</taxon>
        <taxon>Agaricomycotina</taxon>
        <taxon>Tremellomycetes</taxon>
        <taxon>Filobasidiales</taxon>
        <taxon>Filobasidiaceae</taxon>
        <taxon>Naganishia</taxon>
    </lineage>
</organism>
<reference evidence="2" key="1">
    <citation type="submission" date="2020-07" db="EMBL/GenBank/DDBJ databases">
        <title>Draft Genome Sequence of a Deep-Sea Yeast, Naganishia (Cryptococcus) liquefaciens strain N6.</title>
        <authorList>
            <person name="Han Y.W."/>
            <person name="Kajitani R."/>
            <person name="Morimoto H."/>
            <person name="Parhat M."/>
            <person name="Tsubouchi H."/>
            <person name="Bakenova O."/>
            <person name="Ogata M."/>
            <person name="Argunhan B."/>
            <person name="Aoki R."/>
            <person name="Kajiwara S."/>
            <person name="Itoh T."/>
            <person name="Iwasaki H."/>
        </authorList>
    </citation>
    <scope>NUCLEOTIDE SEQUENCE</scope>
    <source>
        <strain evidence="2">N6</strain>
    </source>
</reference>
<protein>
    <submittedName>
        <fullName evidence="2">Uncharacterized protein</fullName>
    </submittedName>
</protein>